<name>A0ABT9DGA0_9BACI</name>
<dbReference type="InterPro" id="IPR003661">
    <property type="entry name" value="HisK_dim/P_dom"/>
</dbReference>
<comment type="subcellular location">
    <subcellularLocation>
        <location evidence="2">Cell membrane</location>
        <topology evidence="2">Multi-pass membrane protein</topology>
    </subcellularLocation>
</comment>
<keyword evidence="14" id="KW-0175">Coiled coil</keyword>
<dbReference type="CDD" id="cd00082">
    <property type="entry name" value="HisKA"/>
    <property type="match status" value="1"/>
</dbReference>
<proteinExistence type="predicted"/>
<feature type="domain" description="HAMP" evidence="17">
    <location>
        <begin position="185"/>
        <end position="237"/>
    </location>
</feature>
<evidence type="ECO:0000256" key="6">
    <source>
        <dbReference type="ARBA" id="ARBA00022679"/>
    </source>
</evidence>
<dbReference type="SMART" id="SM00304">
    <property type="entry name" value="HAMP"/>
    <property type="match status" value="1"/>
</dbReference>
<keyword evidence="19" id="KW-1185">Reference proteome</keyword>
<dbReference type="SUPFAM" id="SSF158472">
    <property type="entry name" value="HAMP domain-like"/>
    <property type="match status" value="1"/>
</dbReference>
<comment type="catalytic activity">
    <reaction evidence="1">
        <text>ATP + protein L-histidine = ADP + protein N-phospho-L-histidine.</text>
        <dbReference type="EC" id="2.7.13.3"/>
    </reaction>
</comment>
<dbReference type="PROSITE" id="PS50885">
    <property type="entry name" value="HAMP"/>
    <property type="match status" value="1"/>
</dbReference>
<sequence length="471" mass="54764">MMKIKYLYQLLLSHISILILAFVIVISLFSHFVKDFAYQNKVEELTSYAVQIANEFQNGQVDMHRLYPYQDLLSTRKTQFMLFDEKQRPYFMPEGFPPREKLKKSEWNKLKKGQTVMIRADGRFDDEVSLVAQPIFVQNEFKGAVLLISPISGVEQMVNQVNLYMFYAVISTLVITILVSWLLSKFHVKRIEKLREATDKVASGDYDIHLENSYGDEIGVLASDFNIMAKKLKQSRDEIDRLEKRRRQFIADVSHELRTPLTTINGLVEGLNSNTIPEDNKEKCFSLISEETKRMLRLVKENLDYEKIRSQQITLNKLDVPLIEVFEIVKEHLEQQAEEKQNKLTIQVEDHIIVHADYDRFIQILVNITKNSIQFTQNGNIWLRGIEGYKETIIEIEDTGIGISKEDIEHIWERFYKADISRTNTAYGEYGLGLSIVKQLVEMHQGTVEIKSEEGKGTKFIIRLPLTAKQQ</sequence>
<protein>
    <recommendedName>
        <fullName evidence="3">histidine kinase</fullName>
        <ecNumber evidence="3">2.7.13.3</ecNumber>
    </recommendedName>
</protein>
<evidence type="ECO:0000259" key="16">
    <source>
        <dbReference type="PROSITE" id="PS50109"/>
    </source>
</evidence>
<evidence type="ECO:0000256" key="3">
    <source>
        <dbReference type="ARBA" id="ARBA00012438"/>
    </source>
</evidence>
<keyword evidence="12" id="KW-0902">Two-component regulatory system</keyword>
<keyword evidence="10" id="KW-0067">ATP-binding</keyword>
<organism evidence="18 19">
    <name type="scientific">Bacillus cabrialesii subsp. tritici</name>
    <dbReference type="NCBI Taxonomy" id="2944916"/>
    <lineage>
        <taxon>Bacteria</taxon>
        <taxon>Bacillati</taxon>
        <taxon>Bacillota</taxon>
        <taxon>Bacilli</taxon>
        <taxon>Bacillales</taxon>
        <taxon>Bacillaceae</taxon>
        <taxon>Bacillus</taxon>
        <taxon>Bacillus cabrialesii</taxon>
    </lineage>
</organism>
<evidence type="ECO:0000256" key="7">
    <source>
        <dbReference type="ARBA" id="ARBA00022692"/>
    </source>
</evidence>
<feature type="transmembrane region" description="Helical" evidence="15">
    <location>
        <begin position="7"/>
        <end position="29"/>
    </location>
</feature>
<evidence type="ECO:0000256" key="2">
    <source>
        <dbReference type="ARBA" id="ARBA00004651"/>
    </source>
</evidence>
<feature type="coiled-coil region" evidence="14">
    <location>
        <begin position="323"/>
        <end position="350"/>
    </location>
</feature>
<evidence type="ECO:0000256" key="11">
    <source>
        <dbReference type="ARBA" id="ARBA00022989"/>
    </source>
</evidence>
<dbReference type="Pfam" id="PF00672">
    <property type="entry name" value="HAMP"/>
    <property type="match status" value="1"/>
</dbReference>
<evidence type="ECO:0000256" key="9">
    <source>
        <dbReference type="ARBA" id="ARBA00022777"/>
    </source>
</evidence>
<dbReference type="InterPro" id="IPR036890">
    <property type="entry name" value="HATPase_C_sf"/>
</dbReference>
<keyword evidence="9 18" id="KW-0418">Kinase</keyword>
<keyword evidence="5" id="KW-0597">Phosphoprotein</keyword>
<comment type="caution">
    <text evidence="18">The sequence shown here is derived from an EMBL/GenBank/DDBJ whole genome shotgun (WGS) entry which is preliminary data.</text>
</comment>
<dbReference type="InterPro" id="IPR050398">
    <property type="entry name" value="HssS/ArlS-like"/>
</dbReference>
<dbReference type="InterPro" id="IPR003660">
    <property type="entry name" value="HAMP_dom"/>
</dbReference>
<evidence type="ECO:0000256" key="10">
    <source>
        <dbReference type="ARBA" id="ARBA00022840"/>
    </source>
</evidence>
<dbReference type="PANTHER" id="PTHR45528:SF1">
    <property type="entry name" value="SENSOR HISTIDINE KINASE CPXA"/>
    <property type="match status" value="1"/>
</dbReference>
<dbReference type="InterPro" id="IPR005467">
    <property type="entry name" value="His_kinase_dom"/>
</dbReference>
<evidence type="ECO:0000256" key="14">
    <source>
        <dbReference type="SAM" id="Coils"/>
    </source>
</evidence>
<keyword evidence="7 15" id="KW-0812">Transmembrane</keyword>
<dbReference type="InterPro" id="IPR036097">
    <property type="entry name" value="HisK_dim/P_sf"/>
</dbReference>
<evidence type="ECO:0000256" key="15">
    <source>
        <dbReference type="SAM" id="Phobius"/>
    </source>
</evidence>
<keyword evidence="11 15" id="KW-1133">Transmembrane helix</keyword>
<dbReference type="Pfam" id="PF00512">
    <property type="entry name" value="HisKA"/>
    <property type="match status" value="1"/>
</dbReference>
<feature type="coiled-coil region" evidence="14">
    <location>
        <begin position="225"/>
        <end position="252"/>
    </location>
</feature>
<evidence type="ECO:0000256" key="12">
    <source>
        <dbReference type="ARBA" id="ARBA00023012"/>
    </source>
</evidence>
<feature type="transmembrane region" description="Helical" evidence="15">
    <location>
        <begin position="164"/>
        <end position="183"/>
    </location>
</feature>
<dbReference type="CDD" id="cd06225">
    <property type="entry name" value="HAMP"/>
    <property type="match status" value="1"/>
</dbReference>
<evidence type="ECO:0000256" key="8">
    <source>
        <dbReference type="ARBA" id="ARBA00022741"/>
    </source>
</evidence>
<feature type="domain" description="Histidine kinase" evidence="16">
    <location>
        <begin position="252"/>
        <end position="468"/>
    </location>
</feature>
<dbReference type="Gene3D" id="6.10.340.10">
    <property type="match status" value="1"/>
</dbReference>
<evidence type="ECO:0000313" key="19">
    <source>
        <dbReference type="Proteomes" id="UP001177121"/>
    </source>
</evidence>
<keyword evidence="13 15" id="KW-0472">Membrane</keyword>
<keyword evidence="8" id="KW-0547">Nucleotide-binding</keyword>
<evidence type="ECO:0000256" key="4">
    <source>
        <dbReference type="ARBA" id="ARBA00022475"/>
    </source>
</evidence>
<gene>
    <name evidence="18" type="primary">yclK</name>
    <name evidence="18" type="ORF">KHP33_002265</name>
</gene>
<dbReference type="Proteomes" id="UP001177121">
    <property type="component" value="Unassembled WGS sequence"/>
</dbReference>
<dbReference type="InterPro" id="IPR003594">
    <property type="entry name" value="HATPase_dom"/>
</dbReference>
<dbReference type="Pfam" id="PF02518">
    <property type="entry name" value="HATPase_c"/>
    <property type="match status" value="1"/>
</dbReference>
<dbReference type="EC" id="2.7.13.3" evidence="3"/>
<dbReference type="SUPFAM" id="SSF55874">
    <property type="entry name" value="ATPase domain of HSP90 chaperone/DNA topoisomerase II/histidine kinase"/>
    <property type="match status" value="1"/>
</dbReference>
<accession>A0ABT9DGA0</accession>
<reference evidence="18" key="1">
    <citation type="submission" date="2023-07" db="EMBL/GenBank/DDBJ databases">
        <title>Biological control against Fusarium languescens, the causal agent of wilt in Jalapeno peppers, by a novel bacterial subspecies: Bacillus cabrialesii subsp. tritici TSO2.</title>
        <authorList>
            <person name="Montoya-Martinez A.C."/>
            <person name="Figueroa-Brambila K.M."/>
            <person name="Escalante-Beltran A."/>
            <person name="Lopez-Montoya N.D."/>
            <person name="Valenzuela-Ruiz V."/>
            <person name="Parra-Cota F.I."/>
            <person name="Estrada Alvarado M.I."/>
            <person name="De Los Santos Villalobos S."/>
        </authorList>
    </citation>
    <scope>NUCLEOTIDE SEQUENCE</scope>
    <source>
        <strain evidence="18">TSO2</strain>
    </source>
</reference>
<evidence type="ECO:0000256" key="1">
    <source>
        <dbReference type="ARBA" id="ARBA00000085"/>
    </source>
</evidence>
<dbReference type="PRINTS" id="PR00344">
    <property type="entry name" value="BCTRLSENSOR"/>
</dbReference>
<evidence type="ECO:0000259" key="17">
    <source>
        <dbReference type="PROSITE" id="PS50885"/>
    </source>
</evidence>
<evidence type="ECO:0000256" key="5">
    <source>
        <dbReference type="ARBA" id="ARBA00022553"/>
    </source>
</evidence>
<dbReference type="PANTHER" id="PTHR45528">
    <property type="entry name" value="SENSOR HISTIDINE KINASE CPXA"/>
    <property type="match status" value="1"/>
</dbReference>
<evidence type="ECO:0000313" key="18">
    <source>
        <dbReference type="EMBL" id="MDO8223710.1"/>
    </source>
</evidence>
<dbReference type="SMART" id="SM00387">
    <property type="entry name" value="HATPase_c"/>
    <property type="match status" value="1"/>
</dbReference>
<keyword evidence="4" id="KW-1003">Cell membrane</keyword>
<dbReference type="SUPFAM" id="SSF47384">
    <property type="entry name" value="Homodimeric domain of signal transducing histidine kinase"/>
    <property type="match status" value="1"/>
</dbReference>
<dbReference type="Gene3D" id="3.30.565.10">
    <property type="entry name" value="Histidine kinase-like ATPase, C-terminal domain"/>
    <property type="match status" value="1"/>
</dbReference>
<evidence type="ECO:0000256" key="13">
    <source>
        <dbReference type="ARBA" id="ARBA00023136"/>
    </source>
</evidence>
<dbReference type="SMART" id="SM00388">
    <property type="entry name" value="HisKA"/>
    <property type="match status" value="1"/>
</dbReference>
<dbReference type="GO" id="GO:0016301">
    <property type="term" value="F:kinase activity"/>
    <property type="evidence" value="ECO:0007669"/>
    <property type="project" value="UniProtKB-KW"/>
</dbReference>
<dbReference type="InterPro" id="IPR004358">
    <property type="entry name" value="Sig_transdc_His_kin-like_C"/>
</dbReference>
<dbReference type="Gene3D" id="1.10.287.130">
    <property type="match status" value="1"/>
</dbReference>
<dbReference type="EMBL" id="JAHBMK020000001">
    <property type="protein sequence ID" value="MDO8223710.1"/>
    <property type="molecule type" value="Genomic_DNA"/>
</dbReference>
<keyword evidence="6" id="KW-0808">Transferase</keyword>
<dbReference type="PROSITE" id="PS50109">
    <property type="entry name" value="HIS_KIN"/>
    <property type="match status" value="1"/>
</dbReference>
<dbReference type="RefSeq" id="WP_103747882.1">
    <property type="nucleotide sequence ID" value="NZ_JAHBMK020000001.1"/>
</dbReference>